<sequence>MPGAYKGECGDDVDPMPFLAPSEKEKMEVMNKSYDIKKSCWVRDDKEGFIAGEIQAEDDDKVTVKTAKNATLTVRKDDIQQMNPPKFYQASDMANLTFLNEASVLDNLRSRYTHMRIYTYSGLFCVTVNPYKWLPIYGAKVAQMYKGKKRSEVPPHLFSISDNAYHDMMMEQENQSLLITGESGAGKTENTKKVIQYFANVGATGGKPAPDSKASKRD</sequence>
<organism evidence="1 2">
    <name type="scientific">Pangasianodon gigas</name>
    <name type="common">Mekong giant catfish</name>
    <name type="synonym">Pangasius gigas</name>
    <dbReference type="NCBI Taxonomy" id="30993"/>
    <lineage>
        <taxon>Eukaryota</taxon>
        <taxon>Metazoa</taxon>
        <taxon>Chordata</taxon>
        <taxon>Craniata</taxon>
        <taxon>Vertebrata</taxon>
        <taxon>Euteleostomi</taxon>
        <taxon>Actinopterygii</taxon>
        <taxon>Neopterygii</taxon>
        <taxon>Teleostei</taxon>
        <taxon>Ostariophysi</taxon>
        <taxon>Siluriformes</taxon>
        <taxon>Pangasiidae</taxon>
        <taxon>Pangasianodon</taxon>
    </lineage>
</organism>
<dbReference type="EMBL" id="CM040476">
    <property type="protein sequence ID" value="MCI4392184.1"/>
    <property type="molecule type" value="Genomic_DNA"/>
</dbReference>
<accession>A0ACC5XLB8</accession>
<reference evidence="1 2" key="1">
    <citation type="journal article" date="2022" name="bioRxiv">
        <title>An ancient truncated duplication of the anti-Mullerian hormone receptor type 2 gene is a potential conserved master sex determinant in the Pangasiidae catfish family.</title>
        <authorList>
            <person name="Wen M."/>
            <person name="Pan Q."/>
            <person name="Jouanno E."/>
            <person name="Montfort J."/>
            <person name="Zahm M."/>
            <person name="Cabau C."/>
            <person name="Klopp C."/>
            <person name="Iampietro C."/>
            <person name="Roques C."/>
            <person name="Bouchez O."/>
            <person name="Castinel A."/>
            <person name="Donnadieu C."/>
            <person name="Parrinello H."/>
            <person name="Poncet C."/>
            <person name="Belmonte E."/>
            <person name="Gautier V."/>
            <person name="Avarre J.-C."/>
            <person name="Dugue R."/>
            <person name="Gustiano R."/>
            <person name="Ha T.T.T."/>
            <person name="Campet M."/>
            <person name="Sriphairoj K."/>
            <person name="Ribolli J."/>
            <person name="de Almeida F.L."/>
            <person name="Desvignes T."/>
            <person name="Postlethwait J.H."/>
            <person name="Bucao C.F."/>
            <person name="Robinson-Rechavi M."/>
            <person name="Bobe J."/>
            <person name="Herpin A."/>
            <person name="Guiguen Y."/>
        </authorList>
    </citation>
    <scope>NUCLEOTIDE SEQUENCE [LARGE SCALE GENOMIC DNA]</scope>
    <source>
        <strain evidence="1">YG-Dec2019</strain>
    </source>
</reference>
<evidence type="ECO:0000313" key="1">
    <source>
        <dbReference type="EMBL" id="MCI4392184.1"/>
    </source>
</evidence>
<evidence type="ECO:0000313" key="2">
    <source>
        <dbReference type="Proteomes" id="UP000829447"/>
    </source>
</evidence>
<dbReference type="Proteomes" id="UP000829447">
    <property type="component" value="Linkage Group LG23"/>
</dbReference>
<name>A0ACC5XLB8_PANGG</name>
<keyword evidence="2" id="KW-1185">Reference proteome</keyword>
<protein>
    <submittedName>
        <fullName evidence="1">Uncharacterized protein</fullName>
    </submittedName>
</protein>
<comment type="caution">
    <text evidence="1">The sequence shown here is derived from an EMBL/GenBank/DDBJ whole genome shotgun (WGS) entry which is preliminary data.</text>
</comment>
<proteinExistence type="predicted"/>
<gene>
    <name evidence="1" type="ORF">PGIGA_G00143240</name>
</gene>